<dbReference type="HOGENOM" id="CLU_1790305_0_0_1"/>
<evidence type="ECO:0000313" key="2">
    <source>
        <dbReference type="Proteomes" id="UP000011115"/>
    </source>
</evidence>
<dbReference type="Gramene" id="PGSC0003DMT400085170">
    <property type="protein sequence ID" value="PGSC0003DMT400085170"/>
    <property type="gene ID" value="PGSC0003DMG400034741"/>
</dbReference>
<organism evidence="1 2">
    <name type="scientific">Solanum tuberosum</name>
    <name type="common">Potato</name>
    <dbReference type="NCBI Taxonomy" id="4113"/>
    <lineage>
        <taxon>Eukaryota</taxon>
        <taxon>Viridiplantae</taxon>
        <taxon>Streptophyta</taxon>
        <taxon>Embryophyta</taxon>
        <taxon>Tracheophyta</taxon>
        <taxon>Spermatophyta</taxon>
        <taxon>Magnoliopsida</taxon>
        <taxon>eudicotyledons</taxon>
        <taxon>Gunneridae</taxon>
        <taxon>Pentapetalae</taxon>
        <taxon>asterids</taxon>
        <taxon>lamiids</taxon>
        <taxon>Solanales</taxon>
        <taxon>Solanaceae</taxon>
        <taxon>Solanoideae</taxon>
        <taxon>Solaneae</taxon>
        <taxon>Solanum</taxon>
    </lineage>
</organism>
<protein>
    <recommendedName>
        <fullName evidence="3">Integrase core domain containing protein</fullName>
    </recommendedName>
</protein>
<dbReference type="InParanoid" id="M1D8W8"/>
<evidence type="ECO:0000313" key="1">
    <source>
        <dbReference type="EnsemblPlants" id="PGSC0003DMT400085170"/>
    </source>
</evidence>
<dbReference type="PaxDb" id="4113-PGSC0003DMT400085170"/>
<accession>M1D8W8</accession>
<name>M1D8W8_SOLTU</name>
<dbReference type="Proteomes" id="UP000011115">
    <property type="component" value="Unassembled WGS sequence"/>
</dbReference>
<evidence type="ECO:0008006" key="3">
    <source>
        <dbReference type="Google" id="ProtNLM"/>
    </source>
</evidence>
<reference evidence="2" key="1">
    <citation type="journal article" date="2011" name="Nature">
        <title>Genome sequence and analysis of the tuber crop potato.</title>
        <authorList>
            <consortium name="The Potato Genome Sequencing Consortium"/>
        </authorList>
    </citation>
    <scope>NUCLEOTIDE SEQUENCE [LARGE SCALE GENOMIC DNA]</scope>
    <source>
        <strain evidence="2">cv. DM1-3 516 R44</strain>
    </source>
</reference>
<keyword evidence="2" id="KW-1185">Reference proteome</keyword>
<dbReference type="EnsemblPlants" id="PGSC0003DMT400085170">
    <property type="protein sequence ID" value="PGSC0003DMT400085170"/>
    <property type="gene ID" value="PGSC0003DMG400034741"/>
</dbReference>
<dbReference type="AlphaFoldDB" id="M1D8W8"/>
<sequence>MSWNPEYPSYRKNGSLLDKILLKWVILVADEFIRVDYVAEVSLCITPYPKKVRPRSVFRVRGLRPYKSIDGPPVRIVGQTTICRLGPSMAAISYYFRDMATRRAYARMNVRENEEQEAPQGPVDPLAEQVSKVEFRAAFQCWLKR</sequence>
<proteinExistence type="predicted"/>
<reference evidence="1" key="2">
    <citation type="submission" date="2015-06" db="UniProtKB">
        <authorList>
            <consortium name="EnsemblPlants"/>
        </authorList>
    </citation>
    <scope>IDENTIFICATION</scope>
    <source>
        <strain evidence="1">DM1-3 516 R44</strain>
    </source>
</reference>